<reference evidence="3 4" key="3">
    <citation type="journal article" date="2008" name="BMC Genomics">
        <title>The genome of the versatile nitrogen fixer Azorhizobium caulinodans ORS571.</title>
        <authorList>
            <person name="Lee KB."/>
            <person name="Backer P.D."/>
            <person name="Aono T."/>
            <person name="Liu CT."/>
            <person name="Suzuki S."/>
            <person name="Suzuki T."/>
            <person name="Kaneko T."/>
            <person name="Yamada M."/>
            <person name="Tabata S."/>
            <person name="Kupfer D.M."/>
            <person name="Najar F.Z."/>
            <person name="Wiley G.B."/>
            <person name="Roe B."/>
            <person name="Binnewies T.T."/>
            <person name="Ussery D.W."/>
            <person name="D'Haeze W."/>
            <person name="Herder J.D."/>
            <person name="Gevers D."/>
            <person name="Vereecke D."/>
            <person name="Holsters M."/>
            <person name="Oyaizu H."/>
        </authorList>
    </citation>
    <scope>NUCLEOTIDE SEQUENCE [LARGE SCALE GENOMIC DNA]</scope>
    <source>
        <strain evidence="4">ATCC 43989 / DSM 5975 / JCM 20966 / LMG 6465 / NBRC 14845 / NCIMB 13405 / ORS 571</strain>
    </source>
</reference>
<dbReference type="Gene3D" id="2.40.30.170">
    <property type="match status" value="1"/>
</dbReference>
<protein>
    <submittedName>
        <fullName evidence="3">Secretion protein</fullName>
    </submittedName>
</protein>
<dbReference type="GO" id="GO:0005886">
    <property type="term" value="C:plasma membrane"/>
    <property type="evidence" value="ECO:0007669"/>
    <property type="project" value="TreeGrafter"/>
</dbReference>
<dbReference type="Gene3D" id="1.10.287.470">
    <property type="entry name" value="Helix hairpin bin"/>
    <property type="match status" value="1"/>
</dbReference>
<reference evidence="3 4" key="1">
    <citation type="journal article" date="2007" name="Appl. Environ. Microbiol.">
        <title>Rhizobial factors required for stem nodule maturation and maintenance in Sesbania rostrata-Azorhizobium caulinodans ORS571 symbiosis.</title>
        <authorList>
            <person name="Suzuki S."/>
            <person name="Aono T."/>
            <person name="Lee KB."/>
            <person name="Suzuki T."/>
            <person name="Liu CT."/>
            <person name="Miwa H."/>
            <person name="Wakao S."/>
            <person name="Iki T."/>
            <person name="Oyaizu H."/>
        </authorList>
    </citation>
    <scope>NUCLEOTIDE SEQUENCE [LARGE SCALE GENOMIC DNA]</scope>
    <source>
        <strain evidence="4">ATCC 43989 / DSM 5975 / JCM 20966 / LMG 6465 / NBRC 14845 / NCIMB 13405 / ORS 571</strain>
    </source>
</reference>
<reference evidence="3 4" key="5">
    <citation type="journal article" date="2010" name="Appl. Environ. Microbiol.">
        <title>phrR-like gene praR of Azorhizobium caulinodans ORS571 is essential for symbiosis with Sesbania rostrata and is involved in expression of reb genes.</title>
        <authorList>
            <person name="Akiba N."/>
            <person name="Aono T."/>
            <person name="Toyazaki H."/>
            <person name="Sato S."/>
            <person name="Oyaizu H."/>
        </authorList>
    </citation>
    <scope>NUCLEOTIDE SEQUENCE [LARGE SCALE GENOMIC DNA]</scope>
    <source>
        <strain evidence="4">ATCC 43989 / DSM 5975 / JCM 20966 / LMG 6465 / NBRC 14845 / NCIMB 13405 / ORS 571</strain>
    </source>
</reference>
<accession>A8HW42</accession>
<dbReference type="AlphaFoldDB" id="A8HW42"/>
<dbReference type="PANTHER" id="PTHR30438:SF2">
    <property type="entry name" value="MEMBRANE PROTEIN"/>
    <property type="match status" value="1"/>
</dbReference>
<feature type="coiled-coil region" evidence="1">
    <location>
        <begin position="79"/>
        <end position="106"/>
    </location>
</feature>
<keyword evidence="4" id="KW-1185">Reference proteome</keyword>
<reference evidence="4" key="2">
    <citation type="submission" date="2007-04" db="EMBL/GenBank/DDBJ databases">
        <title>Complete genome sequence of the nitrogen-fixing bacterium Azorhizobium caulinodans ORS571.</title>
        <authorList>
            <person name="Lee K.B."/>
            <person name="Backer P.D."/>
            <person name="Aono T."/>
            <person name="Liu C.T."/>
            <person name="Suzuki S."/>
            <person name="Suzuki T."/>
            <person name="Kaneko T."/>
            <person name="Yamada M."/>
            <person name="Tabata S."/>
            <person name="Kupfer D.M."/>
            <person name="Najar F.Z."/>
            <person name="Wiley G.B."/>
            <person name="Roe B."/>
            <person name="Binnewies T."/>
            <person name="Ussery D."/>
            <person name="Vereecke D."/>
            <person name="Gevers D."/>
            <person name="Holsters M."/>
            <person name="Oyaizu H."/>
        </authorList>
    </citation>
    <scope>NUCLEOTIDE SEQUENCE [LARGE SCALE GENOMIC DNA]</scope>
    <source>
        <strain evidence="4">ATCC 43989 / DSM 5975 / JCM 20966 / LMG 6465 / NBRC 14845 / NCIMB 13405 / ORS 571</strain>
    </source>
</reference>
<dbReference type="eggNOG" id="COG0845">
    <property type="taxonomic scope" value="Bacteria"/>
</dbReference>
<reference evidence="3 4" key="6">
    <citation type="journal article" date="2011" name="Appl. Environ. Microbiol.">
        <title>Involvement of the azorhizobial chromosome partition gene (parA) in the onset of bacteroid differentiation during Sesbania rostrata stem nodule development.</title>
        <authorList>
            <person name="Liu CT."/>
            <person name="Lee KB."/>
            <person name="Wang YS."/>
            <person name="Peng MH."/>
            <person name="Lee KT."/>
            <person name="Suzuki S."/>
            <person name="Suzuki T."/>
            <person name="Oyaizu H."/>
        </authorList>
    </citation>
    <scope>NUCLEOTIDE SEQUENCE [LARGE SCALE GENOMIC DNA]</scope>
    <source>
        <strain evidence="4">ATCC 43989 / DSM 5975 / JCM 20966 / LMG 6465 / NBRC 14845 / NCIMB 13405 / ORS 571</strain>
    </source>
</reference>
<feature type="coiled-coil region" evidence="1">
    <location>
        <begin position="152"/>
        <end position="179"/>
    </location>
</feature>
<name>A8HW42_AZOC5</name>
<dbReference type="KEGG" id="azc:AZC_4390"/>
<evidence type="ECO:0000313" key="4">
    <source>
        <dbReference type="Proteomes" id="UP000000270"/>
    </source>
</evidence>
<dbReference type="EMBL" id="AP009384">
    <property type="protein sequence ID" value="BAF90388.1"/>
    <property type="molecule type" value="Genomic_DNA"/>
</dbReference>
<feature type="domain" description="Multidrug resistance protein MdtA-like barrel-sandwich hybrid" evidence="2">
    <location>
        <begin position="46"/>
        <end position="207"/>
    </location>
</feature>
<dbReference type="Pfam" id="PF25917">
    <property type="entry name" value="BSH_RND"/>
    <property type="match status" value="1"/>
</dbReference>
<gene>
    <name evidence="3" type="primary">hlyD</name>
    <name evidence="3" type="ordered locus">AZC_4390</name>
</gene>
<organism evidence="3 4">
    <name type="scientific">Azorhizobium caulinodans (strain ATCC 43989 / DSM 5975 / JCM 20966 / LMG 6465 / NBRC 14845 / NCIMB 13405 / ORS 571)</name>
    <dbReference type="NCBI Taxonomy" id="438753"/>
    <lineage>
        <taxon>Bacteria</taxon>
        <taxon>Pseudomonadati</taxon>
        <taxon>Pseudomonadota</taxon>
        <taxon>Alphaproteobacteria</taxon>
        <taxon>Hyphomicrobiales</taxon>
        <taxon>Xanthobacteraceae</taxon>
        <taxon>Azorhizobium</taxon>
    </lineage>
</organism>
<reference evidence="3 4" key="4">
    <citation type="journal article" date="2009" name="Appl. Environ. Microbiol.">
        <title>Comparative genome-wide transcriptional profiling of Azorhizobium caulinodans ORS571 grown under free-living and symbiotic conditions.</title>
        <authorList>
            <person name="Tsukada S."/>
            <person name="Aono T."/>
            <person name="Akiba N."/>
            <person name="Lee KB."/>
            <person name="Liu CT."/>
            <person name="Toyazaki H."/>
            <person name="Oyaizu H."/>
        </authorList>
    </citation>
    <scope>NUCLEOTIDE SEQUENCE [LARGE SCALE GENOMIC DNA]</scope>
    <source>
        <strain evidence="4">ATCC 43989 / DSM 5975 / JCM 20966 / LMG 6465 / NBRC 14845 / NCIMB 13405 / ORS 571</strain>
    </source>
</reference>
<evidence type="ECO:0000313" key="3">
    <source>
        <dbReference type="EMBL" id="BAF90388.1"/>
    </source>
</evidence>
<dbReference type="PANTHER" id="PTHR30438">
    <property type="entry name" value="36 KDA ANTIGEN-RELATED"/>
    <property type="match status" value="1"/>
</dbReference>
<proteinExistence type="predicted"/>
<dbReference type="RefSeq" id="WP_012172910.1">
    <property type="nucleotide sequence ID" value="NC_009937.1"/>
</dbReference>
<dbReference type="STRING" id="438753.AZC_4390"/>
<dbReference type="Proteomes" id="UP000000270">
    <property type="component" value="Chromosome"/>
</dbReference>
<dbReference type="SUPFAM" id="SSF111369">
    <property type="entry name" value="HlyD-like secretion proteins"/>
    <property type="match status" value="1"/>
</dbReference>
<dbReference type="HOGENOM" id="CLU_018816_6_0_5"/>
<evidence type="ECO:0000259" key="2">
    <source>
        <dbReference type="Pfam" id="PF25917"/>
    </source>
</evidence>
<sequence length="329" mass="35863">MTRRIGLLVFLAIVILAAGGGYYVYQHRQTLPAGILAANGRIEATEVDVAAKYAGRVADVLVEEGDFVRQGQVLARMDVQETEASLRSAQAQAEQAQRSYEQAKHVVEQRRGELDLAVKELERDETLLTKGFATQQKVDQQRTAKVTSEAALNAALSAVAAYEAAIRSAKAEVDRLTRQVVDGTLTAPRSGRVLYRLAEPGEVLAAGGKVLTLLDLSDVYMTVFLPAAAAGKVGLGADARLLLEPIPDLAIPAKVSFISARAQFTPKQVETQSERDRMMFRTKVRIPTELVQKYMEQAKTGVTGVAYVRIDPNTPWPSWLESDLTRTAP</sequence>
<dbReference type="InterPro" id="IPR058625">
    <property type="entry name" value="MdtA-like_BSH"/>
</dbReference>
<evidence type="ECO:0000256" key="1">
    <source>
        <dbReference type="SAM" id="Coils"/>
    </source>
</evidence>
<keyword evidence="1" id="KW-0175">Coiled coil</keyword>
<dbReference type="Gene3D" id="2.40.50.100">
    <property type="match status" value="1"/>
</dbReference>